<proteinExistence type="predicted"/>
<dbReference type="AlphaFoldDB" id="A0A415E381"/>
<dbReference type="InterPro" id="IPR013430">
    <property type="entry name" value="Toxin_antidote_HigA"/>
</dbReference>
<dbReference type="GO" id="GO:0003677">
    <property type="term" value="F:DNA binding"/>
    <property type="evidence" value="ECO:0007669"/>
    <property type="project" value="UniProtKB-KW"/>
</dbReference>
<dbReference type="CDD" id="cd00093">
    <property type="entry name" value="HTH_XRE"/>
    <property type="match status" value="1"/>
</dbReference>
<dbReference type="InterPro" id="IPR001387">
    <property type="entry name" value="Cro/C1-type_HTH"/>
</dbReference>
<keyword evidence="1" id="KW-0238">DNA-binding</keyword>
<sequence length="353" mass="40714">MNKLEHDNIIAFHPGYVIKDILEGEGMSQDELSKRLGTSAKTVSKLINGKIDLTREMAMKLSIVFDTSVTMWLNLNQDYLKKKIEIEKRISQKMQFKTVSQLDYNYWVRLGVVAVSNEVCMQIDELQRYFGVTDLNTMYDRNFLLKISDSAPISESQILHANAWIQTAMNFAKKANTEIFDYKGLKKKLTALRDMAMSDSREKWNQMKDLLSTHGIAFVLLPTLDHCPVETVVKWLSPDKVLFAMRDNLTNTGKFWTDFFNGIGYIMERRLTLTIATGMAIYGDKKVQAVKIKAEDFSKDFLIPRDDYRIFLESHSFDRRSVDAFAESLRIHPDIVTFRLQNDGVEIPYLTAI</sequence>
<dbReference type="Proteomes" id="UP000284841">
    <property type="component" value="Unassembled WGS sequence"/>
</dbReference>
<dbReference type="Gene3D" id="1.10.260.40">
    <property type="entry name" value="lambda repressor-like DNA-binding domains"/>
    <property type="match status" value="1"/>
</dbReference>
<dbReference type="PROSITE" id="PS50943">
    <property type="entry name" value="HTH_CROC1"/>
    <property type="match status" value="1"/>
</dbReference>
<dbReference type="PANTHER" id="PTHR36924">
    <property type="entry name" value="ANTITOXIN HIGA-1"/>
    <property type="match status" value="1"/>
</dbReference>
<accession>A0A415E381</accession>
<name>A0A415E381_9FIRM</name>
<dbReference type="InterPro" id="IPR010982">
    <property type="entry name" value="Lambda_DNA-bd_dom_sf"/>
</dbReference>
<dbReference type="Pfam" id="PF01381">
    <property type="entry name" value="HTH_3"/>
    <property type="match status" value="1"/>
</dbReference>
<evidence type="ECO:0000313" key="4">
    <source>
        <dbReference type="Proteomes" id="UP000284841"/>
    </source>
</evidence>
<evidence type="ECO:0000256" key="1">
    <source>
        <dbReference type="ARBA" id="ARBA00023125"/>
    </source>
</evidence>
<feature type="domain" description="HTH cro/C1-type" evidence="2">
    <location>
        <begin position="18"/>
        <end position="72"/>
    </location>
</feature>
<organism evidence="3 4">
    <name type="scientific">Emergencia timonensis</name>
    <dbReference type="NCBI Taxonomy" id="1776384"/>
    <lineage>
        <taxon>Bacteria</taxon>
        <taxon>Bacillati</taxon>
        <taxon>Bacillota</taxon>
        <taxon>Clostridia</taxon>
        <taxon>Peptostreptococcales</taxon>
        <taxon>Anaerovoracaceae</taxon>
        <taxon>Emergencia</taxon>
    </lineage>
</organism>
<dbReference type="SUPFAM" id="SSF47413">
    <property type="entry name" value="lambda repressor-like DNA-binding domains"/>
    <property type="match status" value="1"/>
</dbReference>
<dbReference type="SMART" id="SM00530">
    <property type="entry name" value="HTH_XRE"/>
    <property type="match status" value="1"/>
</dbReference>
<keyword evidence="4" id="KW-1185">Reference proteome</keyword>
<protein>
    <submittedName>
        <fullName evidence="3">Addiction module antidote protein, HigA family</fullName>
    </submittedName>
</protein>
<dbReference type="RefSeq" id="WP_118334522.1">
    <property type="nucleotide sequence ID" value="NZ_AP025567.1"/>
</dbReference>
<gene>
    <name evidence="3" type="primary">higA</name>
    <name evidence="3" type="ORF">DW099_06370</name>
</gene>
<dbReference type="STRING" id="1776384.GCA_900086585_03600"/>
<evidence type="ECO:0000259" key="2">
    <source>
        <dbReference type="PROSITE" id="PS50943"/>
    </source>
</evidence>
<evidence type="ECO:0000313" key="3">
    <source>
        <dbReference type="EMBL" id="RHJ88039.1"/>
    </source>
</evidence>
<dbReference type="EMBL" id="QRMS01000002">
    <property type="protein sequence ID" value="RHJ88039.1"/>
    <property type="molecule type" value="Genomic_DNA"/>
</dbReference>
<reference evidence="3 4" key="1">
    <citation type="submission" date="2018-08" db="EMBL/GenBank/DDBJ databases">
        <title>A genome reference for cultivated species of the human gut microbiota.</title>
        <authorList>
            <person name="Zou Y."/>
            <person name="Xue W."/>
            <person name="Luo G."/>
        </authorList>
    </citation>
    <scope>NUCLEOTIDE SEQUENCE [LARGE SCALE GENOMIC DNA]</scope>
    <source>
        <strain evidence="3 4">AM07-24</strain>
    </source>
</reference>
<comment type="caution">
    <text evidence="3">The sequence shown here is derived from an EMBL/GenBank/DDBJ whole genome shotgun (WGS) entry which is preliminary data.</text>
</comment>
<dbReference type="NCBIfam" id="TIGR02607">
    <property type="entry name" value="antidote_HigA"/>
    <property type="match status" value="1"/>
</dbReference>
<dbReference type="PANTHER" id="PTHR36924:SF1">
    <property type="entry name" value="ANTITOXIN HIGA-1"/>
    <property type="match status" value="1"/>
</dbReference>
<dbReference type="OrthoDB" id="9796786at2"/>